<evidence type="ECO:0000313" key="2">
    <source>
        <dbReference type="EMBL" id="TGZ79838.1"/>
    </source>
</evidence>
<dbReference type="AlphaFoldDB" id="A0A4S2MTK5"/>
<dbReference type="Proteomes" id="UP000298138">
    <property type="component" value="Unassembled WGS sequence"/>
</dbReference>
<gene>
    <name evidence="2" type="ORF">EX30DRAFT_69845</name>
</gene>
<sequence length="329" mass="38032">MSEQTSNGHQVMPAPELTVNDALPHHIQFAGQQGGRAYYTVGTGYRIHQRPHDDLKEPPLDEKETLEYVRKVSELSIPVPFIANCWIDEHTPYGPTYFTLRRHIHGEPLMNQWAPGSLWHKSTLPKRDIIEQIHVYLRKLRTMQARFMGRIGTVDSDDGTIVIAPEPLVDDALFNAGALGLVREGPFTSDWEFWNAIAKYMSHLPGVTPAVLDQLGSQMPCCEPFTFTHASLDPSNFLLAENNEVVGMLDWERAGFFPVWWEYVRLAWFSQTRADEFPRDWCQLLFEGMDQYPEAWEWYKKVRNLWYLGHEHCSTEQKERARNTLGELS</sequence>
<proteinExistence type="predicted"/>
<name>A0A4S2MTK5_9PEZI</name>
<keyword evidence="3" id="KW-1185">Reference proteome</keyword>
<dbReference type="Pfam" id="PF01636">
    <property type="entry name" value="APH"/>
    <property type="match status" value="1"/>
</dbReference>
<evidence type="ECO:0000259" key="1">
    <source>
        <dbReference type="Pfam" id="PF01636"/>
    </source>
</evidence>
<accession>A0A4S2MTK5</accession>
<protein>
    <recommendedName>
        <fullName evidence="1">Aminoglycoside phosphotransferase domain-containing protein</fullName>
    </recommendedName>
</protein>
<dbReference type="OrthoDB" id="8300194at2759"/>
<dbReference type="InterPro" id="IPR051678">
    <property type="entry name" value="AGP_Transferase"/>
</dbReference>
<evidence type="ECO:0000313" key="3">
    <source>
        <dbReference type="Proteomes" id="UP000298138"/>
    </source>
</evidence>
<feature type="domain" description="Aminoglycoside phosphotransferase" evidence="1">
    <location>
        <begin position="28"/>
        <end position="290"/>
    </location>
</feature>
<reference evidence="2 3" key="1">
    <citation type="submission" date="2019-04" db="EMBL/GenBank/DDBJ databases">
        <title>Comparative genomics and transcriptomics to analyze fruiting body development in filamentous ascomycetes.</title>
        <authorList>
            <consortium name="DOE Joint Genome Institute"/>
            <person name="Lutkenhaus R."/>
            <person name="Traeger S."/>
            <person name="Breuer J."/>
            <person name="Kuo A."/>
            <person name="Lipzen A."/>
            <person name="Pangilinan J."/>
            <person name="Dilworth D."/>
            <person name="Sandor L."/>
            <person name="Poggeler S."/>
            <person name="Barry K."/>
            <person name="Grigoriev I.V."/>
            <person name="Nowrousian M."/>
        </authorList>
    </citation>
    <scope>NUCLEOTIDE SEQUENCE [LARGE SCALE GENOMIC DNA]</scope>
    <source>
        <strain evidence="2 3">CBS 389.68</strain>
    </source>
</reference>
<dbReference type="SUPFAM" id="SSF56112">
    <property type="entry name" value="Protein kinase-like (PK-like)"/>
    <property type="match status" value="1"/>
</dbReference>
<dbReference type="PANTHER" id="PTHR21310">
    <property type="entry name" value="AMINOGLYCOSIDE PHOSPHOTRANSFERASE-RELATED-RELATED"/>
    <property type="match status" value="1"/>
</dbReference>
<dbReference type="EMBL" id="ML220128">
    <property type="protein sequence ID" value="TGZ79838.1"/>
    <property type="molecule type" value="Genomic_DNA"/>
</dbReference>
<dbReference type="InterPro" id="IPR011009">
    <property type="entry name" value="Kinase-like_dom_sf"/>
</dbReference>
<dbReference type="STRING" id="341454.A0A4S2MTK5"/>
<dbReference type="PANTHER" id="PTHR21310:SF55">
    <property type="entry name" value="AMINOGLYCOSIDE PHOSPHOTRANSFERASE DOMAIN-CONTAINING PROTEIN"/>
    <property type="match status" value="1"/>
</dbReference>
<dbReference type="Gene3D" id="3.90.1200.10">
    <property type="match status" value="1"/>
</dbReference>
<dbReference type="InParanoid" id="A0A4S2MTK5"/>
<dbReference type="InterPro" id="IPR002575">
    <property type="entry name" value="Aminoglycoside_PTrfase"/>
</dbReference>
<organism evidence="2 3">
    <name type="scientific">Ascodesmis nigricans</name>
    <dbReference type="NCBI Taxonomy" id="341454"/>
    <lineage>
        <taxon>Eukaryota</taxon>
        <taxon>Fungi</taxon>
        <taxon>Dikarya</taxon>
        <taxon>Ascomycota</taxon>
        <taxon>Pezizomycotina</taxon>
        <taxon>Pezizomycetes</taxon>
        <taxon>Pezizales</taxon>
        <taxon>Ascodesmidaceae</taxon>
        <taxon>Ascodesmis</taxon>
    </lineage>
</organism>